<gene>
    <name evidence="2" type="ORF">MIMGU_mgv1a015358mg</name>
</gene>
<dbReference type="CDD" id="cd04051">
    <property type="entry name" value="C2_SRC2_like"/>
    <property type="match status" value="1"/>
</dbReference>
<dbReference type="KEGG" id="egt:105974269"/>
<dbReference type="InterPro" id="IPR000008">
    <property type="entry name" value="C2_dom"/>
</dbReference>
<dbReference type="Gene3D" id="2.60.40.150">
    <property type="entry name" value="C2 domain"/>
    <property type="match status" value="1"/>
</dbReference>
<dbReference type="InterPro" id="IPR044750">
    <property type="entry name" value="C2_SRC2/BAP"/>
</dbReference>
<dbReference type="OMA" id="RDPTWNQ"/>
<organism evidence="2 3">
    <name type="scientific">Erythranthe guttata</name>
    <name type="common">Yellow monkey flower</name>
    <name type="synonym">Mimulus guttatus</name>
    <dbReference type="NCBI Taxonomy" id="4155"/>
    <lineage>
        <taxon>Eukaryota</taxon>
        <taxon>Viridiplantae</taxon>
        <taxon>Streptophyta</taxon>
        <taxon>Embryophyta</taxon>
        <taxon>Tracheophyta</taxon>
        <taxon>Spermatophyta</taxon>
        <taxon>Magnoliopsida</taxon>
        <taxon>eudicotyledons</taxon>
        <taxon>Gunneridae</taxon>
        <taxon>Pentapetalae</taxon>
        <taxon>asterids</taxon>
        <taxon>lamiids</taxon>
        <taxon>Lamiales</taxon>
        <taxon>Phrymaceae</taxon>
        <taxon>Erythranthe</taxon>
    </lineage>
</organism>
<dbReference type="GO" id="GO:0006952">
    <property type="term" value="P:defense response"/>
    <property type="evidence" value="ECO:0007669"/>
    <property type="project" value="InterPro"/>
</dbReference>
<evidence type="ECO:0000313" key="2">
    <source>
        <dbReference type="EMBL" id="EYU22926.1"/>
    </source>
</evidence>
<dbReference type="eggNOG" id="ENOG502S1I4">
    <property type="taxonomic scope" value="Eukaryota"/>
</dbReference>
<dbReference type="OrthoDB" id="270970at2759"/>
<dbReference type="SMART" id="SM00239">
    <property type="entry name" value="C2"/>
    <property type="match status" value="1"/>
</dbReference>
<dbReference type="PhylomeDB" id="A0A022Q4N2"/>
<dbReference type="PANTHER" id="PTHR32246:SF22">
    <property type="entry name" value="C2 DOMAIN-CONTAINING PROTEIN"/>
    <property type="match status" value="1"/>
</dbReference>
<dbReference type="Pfam" id="PF00168">
    <property type="entry name" value="C2"/>
    <property type="match status" value="1"/>
</dbReference>
<dbReference type="STRING" id="4155.A0A022Q4N2"/>
<dbReference type="PANTHER" id="PTHR32246">
    <property type="entry name" value="INGRESSION PROTEIN FIC1"/>
    <property type="match status" value="1"/>
</dbReference>
<dbReference type="AlphaFoldDB" id="A0A022Q4N2"/>
<proteinExistence type="predicted"/>
<dbReference type="PROSITE" id="PS50004">
    <property type="entry name" value="C2"/>
    <property type="match status" value="1"/>
</dbReference>
<evidence type="ECO:0000259" key="1">
    <source>
        <dbReference type="PROSITE" id="PS50004"/>
    </source>
</evidence>
<name>A0A022Q4N2_ERYGU</name>
<dbReference type="InterPro" id="IPR035892">
    <property type="entry name" value="C2_domain_sf"/>
</dbReference>
<evidence type="ECO:0000313" key="3">
    <source>
        <dbReference type="Proteomes" id="UP000030748"/>
    </source>
</evidence>
<sequence length="160" mass="17885">MECRVFEITLISANNLEKIRRICKMKVYATVSIGGGPPENEKRTPTDRNGESNPAWNFTVKYSINESMVQHLNTMLVVKLFCRRLLRCDTYIGEVHTSLKELFDYAESSGGSAILSLPVQKGSVNSQGGMRFSYRFGEKVTIDKLLLAESAVGGWPVNQC</sequence>
<reference evidence="2 3" key="1">
    <citation type="journal article" date="2013" name="Proc. Natl. Acad. Sci. U.S.A.">
        <title>Fine-scale variation in meiotic recombination in Mimulus inferred from population shotgun sequencing.</title>
        <authorList>
            <person name="Hellsten U."/>
            <person name="Wright K.M."/>
            <person name="Jenkins J."/>
            <person name="Shu S."/>
            <person name="Yuan Y."/>
            <person name="Wessler S.R."/>
            <person name="Schmutz J."/>
            <person name="Willis J.H."/>
            <person name="Rokhsar D.S."/>
        </authorList>
    </citation>
    <scope>NUCLEOTIDE SEQUENCE [LARGE SCALE GENOMIC DNA]</scope>
    <source>
        <strain evidence="3">cv. DUN x IM62</strain>
    </source>
</reference>
<feature type="domain" description="C2" evidence="1">
    <location>
        <begin position="1"/>
        <end position="112"/>
    </location>
</feature>
<keyword evidence="3" id="KW-1185">Reference proteome</keyword>
<protein>
    <recommendedName>
        <fullName evidence="1">C2 domain-containing protein</fullName>
    </recommendedName>
</protein>
<accession>A0A022Q4N2</accession>
<dbReference type="Proteomes" id="UP000030748">
    <property type="component" value="Unassembled WGS sequence"/>
</dbReference>
<dbReference type="SUPFAM" id="SSF49562">
    <property type="entry name" value="C2 domain (Calcium/lipid-binding domain, CaLB)"/>
    <property type="match status" value="1"/>
</dbReference>
<dbReference type="EMBL" id="KI632191">
    <property type="protein sequence ID" value="EYU22926.1"/>
    <property type="molecule type" value="Genomic_DNA"/>
</dbReference>